<evidence type="ECO:0000313" key="1">
    <source>
        <dbReference type="EMBL" id="KKQ65549.1"/>
    </source>
</evidence>
<comment type="caution">
    <text evidence="1">The sequence shown here is derived from an EMBL/GenBank/DDBJ whole genome shotgun (WGS) entry which is preliminary data.</text>
</comment>
<dbReference type="Proteomes" id="UP000034235">
    <property type="component" value="Unassembled WGS sequence"/>
</dbReference>
<sequence length="92" mass="10540">MIISVSISRFRQNLADYIAKVAAGHTVILENEKKEQQIIQLVGKKRFNPDTFGKALKEASGIFTTESHPEWQTKEDVIKWVNQGRLSADRHF</sequence>
<evidence type="ECO:0000313" key="2">
    <source>
        <dbReference type="Proteomes" id="UP000034235"/>
    </source>
</evidence>
<protein>
    <submittedName>
        <fullName evidence="1">Uncharacterized protein</fullName>
    </submittedName>
</protein>
<dbReference type="AlphaFoldDB" id="A0A0G0LVV3"/>
<proteinExistence type="predicted"/>
<reference evidence="1 2" key="1">
    <citation type="journal article" date="2015" name="Nature">
        <title>rRNA introns, odd ribosomes, and small enigmatic genomes across a large radiation of phyla.</title>
        <authorList>
            <person name="Brown C.T."/>
            <person name="Hug L.A."/>
            <person name="Thomas B.C."/>
            <person name="Sharon I."/>
            <person name="Castelle C.J."/>
            <person name="Singh A."/>
            <person name="Wilkins M.J."/>
            <person name="Williams K.H."/>
            <person name="Banfield J.F."/>
        </authorList>
    </citation>
    <scope>NUCLEOTIDE SEQUENCE [LARGE SCALE GENOMIC DNA]</scope>
</reference>
<gene>
    <name evidence="1" type="ORF">US86_C0010G0023</name>
</gene>
<name>A0A0G0LVV3_9BACT</name>
<dbReference type="EMBL" id="LBUP01000010">
    <property type="protein sequence ID" value="KKQ65549.1"/>
    <property type="molecule type" value="Genomic_DNA"/>
</dbReference>
<accession>A0A0G0LVV3</accession>
<organism evidence="1 2">
    <name type="scientific">Candidatus Daviesbacteria bacterium GW2011_GWA2_38_24</name>
    <dbReference type="NCBI Taxonomy" id="1618422"/>
    <lineage>
        <taxon>Bacteria</taxon>
        <taxon>Candidatus Daviesiibacteriota</taxon>
    </lineage>
</organism>